<dbReference type="AlphaFoldDB" id="A0A2H9VSJ6"/>
<organism evidence="3 4">
    <name type="scientific">Mucilaginibacter auburnensis</name>
    <dbReference type="NCBI Taxonomy" id="1457233"/>
    <lineage>
        <taxon>Bacteria</taxon>
        <taxon>Pseudomonadati</taxon>
        <taxon>Bacteroidota</taxon>
        <taxon>Sphingobacteriia</taxon>
        <taxon>Sphingobacteriales</taxon>
        <taxon>Sphingobacteriaceae</taxon>
        <taxon>Mucilaginibacter</taxon>
    </lineage>
</organism>
<evidence type="ECO:0000256" key="1">
    <source>
        <dbReference type="SAM" id="SignalP"/>
    </source>
</evidence>
<dbReference type="Gene3D" id="2.40.160.60">
    <property type="entry name" value="Outer membrane protein transport protein (OMPP1/FadL/TodX)"/>
    <property type="match status" value="1"/>
</dbReference>
<accession>A0A2H9VSJ6</accession>
<dbReference type="InterPro" id="IPR045741">
    <property type="entry name" value="PorV"/>
</dbReference>
<dbReference type="SUPFAM" id="SSF56935">
    <property type="entry name" value="Porins"/>
    <property type="match status" value="1"/>
</dbReference>
<dbReference type="NCBIfam" id="NF033710">
    <property type="entry name" value="T9SS_OM_PorV"/>
    <property type="match status" value="1"/>
</dbReference>
<dbReference type="OrthoDB" id="9758448at2"/>
<evidence type="ECO:0000313" key="3">
    <source>
        <dbReference type="EMBL" id="PJJ83762.1"/>
    </source>
</evidence>
<sequence length="387" mass="41839">MKFFIGGLAILFVLAVAPSGVKAQTNTDGSGYGAIPTAVPFLNISPDSRSGAMGDAGVAISSDVNANFWNPSKLAFIDNDFGVSASYSPWLRGLVPDVSLSYLSFGHKLDDRNVIGASVRYFNLGDIQLVDQNQLNQGVYRPNEYSIDASLARKFGNNLSLGLTMRFIHSDLSNASFATGTTQGIKPANAFAADISMFYKKPMEQFGTDGIFAFGANISNIGTKVKYSEGGPSYFLPTNLKLGAADTWNIDDYNQITLTVDFNKLLVPTPPLRDANGNIISGRNPDVSVPSGIFGSFTDAPGGFKEEIREVSIASGLEYWYNQQFALRGGYFYENPSKGGRQYATLGLGLKYDIYRFDFSYLAASQKNSPLANTLRVSIGVSFGNKK</sequence>
<feature type="chain" id="PRO_5014186082" description="Type IX secretion system protein PorV domain-containing protein" evidence="1">
    <location>
        <begin position="24"/>
        <end position="387"/>
    </location>
</feature>
<evidence type="ECO:0000313" key="4">
    <source>
        <dbReference type="Proteomes" id="UP000242687"/>
    </source>
</evidence>
<keyword evidence="1" id="KW-0732">Signal</keyword>
<name>A0A2H9VSJ6_9SPHI</name>
<keyword evidence="4" id="KW-1185">Reference proteome</keyword>
<dbReference type="EMBL" id="PGFJ01000001">
    <property type="protein sequence ID" value="PJJ83762.1"/>
    <property type="molecule type" value="Genomic_DNA"/>
</dbReference>
<feature type="domain" description="Type IX secretion system protein PorV" evidence="2">
    <location>
        <begin position="34"/>
        <end position="271"/>
    </location>
</feature>
<dbReference type="Pfam" id="PF19572">
    <property type="entry name" value="PorV"/>
    <property type="match status" value="1"/>
</dbReference>
<dbReference type="RefSeq" id="WP_100340004.1">
    <property type="nucleotide sequence ID" value="NZ_PGFJ01000001.1"/>
</dbReference>
<comment type="caution">
    <text evidence="3">The sequence shown here is derived from an EMBL/GenBank/DDBJ whole genome shotgun (WGS) entry which is preliminary data.</text>
</comment>
<dbReference type="Proteomes" id="UP000242687">
    <property type="component" value="Unassembled WGS sequence"/>
</dbReference>
<evidence type="ECO:0000259" key="2">
    <source>
        <dbReference type="Pfam" id="PF19572"/>
    </source>
</evidence>
<reference evidence="3 4" key="1">
    <citation type="submission" date="2017-11" db="EMBL/GenBank/DDBJ databases">
        <title>Genomic Encyclopedia of Archaeal and Bacterial Type Strains, Phase II (KMG-II): From Individual Species to Whole Genera.</title>
        <authorList>
            <person name="Goeker M."/>
        </authorList>
    </citation>
    <scope>NUCLEOTIDE SEQUENCE [LARGE SCALE GENOMIC DNA]</scope>
    <source>
        <strain evidence="3 4">DSM 28175</strain>
    </source>
</reference>
<dbReference type="NCBIfam" id="NF033709">
    <property type="entry name" value="PorV_fam"/>
    <property type="match status" value="1"/>
</dbReference>
<protein>
    <recommendedName>
        <fullName evidence="2">Type IX secretion system protein PorV domain-containing protein</fullName>
    </recommendedName>
</protein>
<dbReference type="InterPro" id="IPR047799">
    <property type="entry name" value="T9SS_OM_PorV"/>
</dbReference>
<proteinExistence type="predicted"/>
<feature type="signal peptide" evidence="1">
    <location>
        <begin position="1"/>
        <end position="23"/>
    </location>
</feature>
<gene>
    <name evidence="3" type="ORF">CLV57_0755</name>
</gene>